<dbReference type="Proteomes" id="UP000437160">
    <property type="component" value="Unassembled WGS sequence"/>
</dbReference>
<gene>
    <name evidence="1" type="ORF">GM536_14345</name>
</gene>
<dbReference type="AlphaFoldDB" id="A0A6I3UT98"/>
<dbReference type="EMBL" id="WNIA01000790">
    <property type="protein sequence ID" value="MTW00186.1"/>
    <property type="molecule type" value="Genomic_DNA"/>
</dbReference>
<proteinExistence type="predicted"/>
<name>A0A6I3UT98_STREE</name>
<protein>
    <submittedName>
        <fullName evidence="1">DUF177 domain-containing protein</fullName>
    </submittedName>
</protein>
<feature type="non-terminal residue" evidence="1">
    <location>
        <position position="1"/>
    </location>
</feature>
<accession>A0A6I3UT98</accession>
<organism evidence="1 2">
    <name type="scientific">Streptococcus pneumoniae</name>
    <dbReference type="NCBI Taxonomy" id="1313"/>
    <lineage>
        <taxon>Bacteria</taxon>
        <taxon>Bacillati</taxon>
        <taxon>Bacillota</taxon>
        <taxon>Bacilli</taxon>
        <taxon>Lactobacillales</taxon>
        <taxon>Streptococcaceae</taxon>
        <taxon>Streptococcus</taxon>
    </lineage>
</organism>
<reference evidence="1 2" key="1">
    <citation type="submission" date="2019-11" db="EMBL/GenBank/DDBJ databases">
        <title>Growth characteristics of pneumococcus vary with the chemical composition of the capsule and with environmental conditions.</title>
        <authorList>
            <person name="Tothpal A."/>
            <person name="Desobry K."/>
            <person name="Joshi S."/>
            <person name="Wyllie A.L."/>
            <person name="Weinberger D.M."/>
        </authorList>
    </citation>
    <scope>NUCLEOTIDE SEQUENCE [LARGE SCALE GENOMIC DNA]</scope>
    <source>
        <strain evidence="2">pnumococcus19F</strain>
    </source>
</reference>
<sequence length="47" mass="5252">EEEAGQGFVSGNDWQIMTEDEYQVQQAVKKEENSPFAGLQGLFDGDE</sequence>
<evidence type="ECO:0000313" key="2">
    <source>
        <dbReference type="Proteomes" id="UP000437160"/>
    </source>
</evidence>
<evidence type="ECO:0000313" key="1">
    <source>
        <dbReference type="EMBL" id="MTW00186.1"/>
    </source>
</evidence>
<comment type="caution">
    <text evidence="1">The sequence shown here is derived from an EMBL/GenBank/DDBJ whole genome shotgun (WGS) entry which is preliminary data.</text>
</comment>